<feature type="transmembrane region" description="Helical" evidence="9">
    <location>
        <begin position="379"/>
        <end position="400"/>
    </location>
</feature>
<comment type="similarity">
    <text evidence="2 9">Belongs to the branched chain amino acid transporter family.</text>
</comment>
<evidence type="ECO:0000256" key="8">
    <source>
        <dbReference type="ARBA" id="ARBA00023136"/>
    </source>
</evidence>
<dbReference type="InterPro" id="IPR004685">
    <property type="entry name" value="Brnchd-chn_aa_trnsp_Livcs"/>
</dbReference>
<dbReference type="Pfam" id="PF05525">
    <property type="entry name" value="Branch_AA_trans"/>
    <property type="match status" value="1"/>
</dbReference>
<gene>
    <name evidence="10" type="primary">brnQ</name>
    <name evidence="10" type="ORF">PQ472_00720</name>
</gene>
<evidence type="ECO:0000313" key="11">
    <source>
        <dbReference type="Proteomes" id="UP001220377"/>
    </source>
</evidence>
<evidence type="ECO:0000256" key="4">
    <source>
        <dbReference type="ARBA" id="ARBA00022475"/>
    </source>
</evidence>
<evidence type="ECO:0000256" key="7">
    <source>
        <dbReference type="ARBA" id="ARBA00022989"/>
    </source>
</evidence>
<dbReference type="PANTHER" id="PTHR30588:SF0">
    <property type="entry name" value="BRANCHED-CHAIN AMINO ACID PERMEASE BRNQ"/>
    <property type="match status" value="1"/>
</dbReference>
<evidence type="ECO:0000313" key="10">
    <source>
        <dbReference type="EMBL" id="WDF82796.1"/>
    </source>
</evidence>
<evidence type="ECO:0000256" key="5">
    <source>
        <dbReference type="ARBA" id="ARBA00022692"/>
    </source>
</evidence>
<keyword evidence="4" id="KW-1003">Cell membrane</keyword>
<evidence type="ECO:0000256" key="6">
    <source>
        <dbReference type="ARBA" id="ARBA00022970"/>
    </source>
</evidence>
<feature type="transmembrane region" description="Helical" evidence="9">
    <location>
        <begin position="282"/>
        <end position="307"/>
    </location>
</feature>
<keyword evidence="7 9" id="KW-1133">Transmembrane helix</keyword>
<keyword evidence="6 9" id="KW-0029">Amino-acid transport</keyword>
<feature type="transmembrane region" description="Helical" evidence="9">
    <location>
        <begin position="327"/>
        <end position="347"/>
    </location>
</feature>
<feature type="transmembrane region" description="Helical" evidence="9">
    <location>
        <begin position="208"/>
        <end position="228"/>
    </location>
</feature>
<organism evidence="10 11">
    <name type="scientific">Lacticaseibacillus pabuli</name>
    <dbReference type="NCBI Taxonomy" id="3025672"/>
    <lineage>
        <taxon>Bacteria</taxon>
        <taxon>Bacillati</taxon>
        <taxon>Bacillota</taxon>
        <taxon>Bacilli</taxon>
        <taxon>Lactobacillales</taxon>
        <taxon>Lactobacillaceae</taxon>
        <taxon>Lacticaseibacillus</taxon>
    </lineage>
</organism>
<evidence type="ECO:0000256" key="1">
    <source>
        <dbReference type="ARBA" id="ARBA00004651"/>
    </source>
</evidence>
<comment type="function">
    <text evidence="9">Component of the transport system for branched-chain amino acids.</text>
</comment>
<name>A0ABY7WSS6_9LACO</name>
<dbReference type="Proteomes" id="UP001220377">
    <property type="component" value="Chromosome"/>
</dbReference>
<sequence>MEIKKQKLSRRQLIILGSMLFGLFFGAGNLIFPIHLGQLSGSNWLPATLGFLLSAVCLPLMSILAISMTRSDSMYHLARPAGKYFALFFLIATHASLGLLIASPRTATVSFEIGIKPFIAAGSQRWALLIYSLLFFGITYLLSRNQSKMTSYVGKILNPLLLLLLTAVFATAFIIKGDGATLGKLGQAGAANANMVNGFLQGYNTMDALAGLGFGVTIVTALSFFGVVNPNTRSKDVAKIGGISMGLEAIIYTLLIALGAISTTFTKTTANGGPAFSAIMNHYTGIIGTAILAAMAIMACLTTAIGLVTSFSQDLGKRFPKIGFKHFLPITCTGGFIISNFGLNEIIALSSPILSLLYPLAIGLIILGLMYPLIGKNKLVYKTTIGLTLIPAILDAIHTLPPFLGNMAFFKAIDTFAGHYIPWFSIGMDFVPFMIAGILGGIIISKLAGKTLHATAPEQELE</sequence>
<comment type="subcellular location">
    <subcellularLocation>
        <location evidence="1 9">Cell membrane</location>
        <topology evidence="1 9">Multi-pass membrane protein</topology>
    </subcellularLocation>
</comment>
<accession>A0ABY7WSS6</accession>
<dbReference type="NCBIfam" id="TIGR00796">
    <property type="entry name" value="livcs"/>
    <property type="match status" value="1"/>
</dbReference>
<keyword evidence="5 9" id="KW-0812">Transmembrane</keyword>
<dbReference type="PANTHER" id="PTHR30588">
    <property type="entry name" value="BRANCHED-CHAIN AMINO ACID TRANSPORT SYSTEM 2 CARRIER PROTEIN"/>
    <property type="match status" value="1"/>
</dbReference>
<feature type="transmembrane region" description="Helical" evidence="9">
    <location>
        <begin position="240"/>
        <end position="262"/>
    </location>
</feature>
<feature type="transmembrane region" description="Helical" evidence="9">
    <location>
        <begin position="420"/>
        <end position="444"/>
    </location>
</feature>
<feature type="transmembrane region" description="Helical" evidence="9">
    <location>
        <begin position="123"/>
        <end position="143"/>
    </location>
</feature>
<reference evidence="10 11" key="1">
    <citation type="submission" date="2023-02" db="EMBL/GenBank/DDBJ databases">
        <title>Genome sequence of Lacticaseibacillus sp. KACC 23028.</title>
        <authorList>
            <person name="Kim S."/>
            <person name="Heo J."/>
            <person name="Kwon S.-W."/>
        </authorList>
    </citation>
    <scope>NUCLEOTIDE SEQUENCE [LARGE SCALE GENOMIC DNA]</scope>
    <source>
        <strain evidence="10 11">KACC 23028</strain>
    </source>
</reference>
<feature type="transmembrane region" description="Helical" evidence="9">
    <location>
        <begin position="155"/>
        <end position="175"/>
    </location>
</feature>
<feature type="transmembrane region" description="Helical" evidence="9">
    <location>
        <begin position="12"/>
        <end position="32"/>
    </location>
</feature>
<keyword evidence="3 9" id="KW-0813">Transport</keyword>
<keyword evidence="11" id="KW-1185">Reference proteome</keyword>
<dbReference type="EMBL" id="CP117884">
    <property type="protein sequence ID" value="WDF82796.1"/>
    <property type="molecule type" value="Genomic_DNA"/>
</dbReference>
<evidence type="ECO:0000256" key="2">
    <source>
        <dbReference type="ARBA" id="ARBA00008540"/>
    </source>
</evidence>
<keyword evidence="8 9" id="KW-0472">Membrane</keyword>
<feature type="transmembrane region" description="Helical" evidence="9">
    <location>
        <begin position="84"/>
        <end position="103"/>
    </location>
</feature>
<feature type="transmembrane region" description="Helical" evidence="9">
    <location>
        <begin position="353"/>
        <end position="372"/>
    </location>
</feature>
<evidence type="ECO:0000256" key="3">
    <source>
        <dbReference type="ARBA" id="ARBA00022448"/>
    </source>
</evidence>
<feature type="transmembrane region" description="Helical" evidence="9">
    <location>
        <begin position="44"/>
        <end position="64"/>
    </location>
</feature>
<proteinExistence type="inferred from homology"/>
<protein>
    <recommendedName>
        <fullName evidence="9">Branched-chain amino acid transport system carrier protein</fullName>
    </recommendedName>
</protein>
<dbReference type="RefSeq" id="WP_274260505.1">
    <property type="nucleotide sequence ID" value="NZ_CP117884.1"/>
</dbReference>
<evidence type="ECO:0000256" key="9">
    <source>
        <dbReference type="RuleBase" id="RU362122"/>
    </source>
</evidence>